<keyword evidence="3" id="KW-1185">Reference proteome</keyword>
<protein>
    <submittedName>
        <fullName evidence="2">Uncharacterized protein</fullName>
    </submittedName>
</protein>
<dbReference type="AlphaFoldDB" id="A0A822XGS2"/>
<feature type="chain" id="PRO_5032543808" evidence="1">
    <location>
        <begin position="17"/>
        <end position="77"/>
    </location>
</feature>
<accession>A0A822XGS2</accession>
<reference evidence="2 3" key="1">
    <citation type="journal article" date="2020" name="Mol. Biol. Evol.">
        <title>Distinct Expression and Methylation Patterns for Genes with Different Fates following a Single Whole-Genome Duplication in Flowering Plants.</title>
        <authorList>
            <person name="Shi T."/>
            <person name="Rahmani R.S."/>
            <person name="Gugger P.F."/>
            <person name="Wang M."/>
            <person name="Li H."/>
            <person name="Zhang Y."/>
            <person name="Li Z."/>
            <person name="Wang Q."/>
            <person name="Van de Peer Y."/>
            <person name="Marchal K."/>
            <person name="Chen J."/>
        </authorList>
    </citation>
    <scope>NUCLEOTIDE SEQUENCE [LARGE SCALE GENOMIC DNA]</scope>
    <source>
        <tissue evidence="2">Leaf</tissue>
    </source>
</reference>
<name>A0A822XGS2_NELNU</name>
<evidence type="ECO:0000313" key="2">
    <source>
        <dbReference type="EMBL" id="DAD20684.1"/>
    </source>
</evidence>
<feature type="signal peptide" evidence="1">
    <location>
        <begin position="1"/>
        <end position="16"/>
    </location>
</feature>
<dbReference type="Proteomes" id="UP000607653">
    <property type="component" value="Unassembled WGS sequence"/>
</dbReference>
<comment type="caution">
    <text evidence="2">The sequence shown here is derived from an EMBL/GenBank/DDBJ whole genome shotgun (WGS) entry which is preliminary data.</text>
</comment>
<gene>
    <name evidence="2" type="ORF">HUJ06_022147</name>
</gene>
<dbReference type="EMBL" id="DUZY01000001">
    <property type="protein sequence ID" value="DAD20684.1"/>
    <property type="molecule type" value="Genomic_DNA"/>
</dbReference>
<proteinExistence type="predicted"/>
<sequence length="77" mass="9051">MWLLIIIQGKFLIVRACSIEAMDAETTEMQALLLVEETTIDYCGIWIQIQGDYTHARFEVNNTMEMEETVEQRKEYC</sequence>
<evidence type="ECO:0000313" key="3">
    <source>
        <dbReference type="Proteomes" id="UP000607653"/>
    </source>
</evidence>
<evidence type="ECO:0000256" key="1">
    <source>
        <dbReference type="SAM" id="SignalP"/>
    </source>
</evidence>
<organism evidence="2 3">
    <name type="scientific">Nelumbo nucifera</name>
    <name type="common">Sacred lotus</name>
    <dbReference type="NCBI Taxonomy" id="4432"/>
    <lineage>
        <taxon>Eukaryota</taxon>
        <taxon>Viridiplantae</taxon>
        <taxon>Streptophyta</taxon>
        <taxon>Embryophyta</taxon>
        <taxon>Tracheophyta</taxon>
        <taxon>Spermatophyta</taxon>
        <taxon>Magnoliopsida</taxon>
        <taxon>Proteales</taxon>
        <taxon>Nelumbonaceae</taxon>
        <taxon>Nelumbo</taxon>
    </lineage>
</organism>
<keyword evidence="1" id="KW-0732">Signal</keyword>